<dbReference type="GO" id="GO:0006661">
    <property type="term" value="P:phosphatidylinositol biosynthetic process"/>
    <property type="evidence" value="ECO:0007669"/>
    <property type="project" value="InterPro"/>
</dbReference>
<comment type="similarity">
    <text evidence="2">Belongs to the VAC14 family.</text>
</comment>
<dbReference type="EMBL" id="HBIS01001278">
    <property type="protein sequence ID" value="CAE0607299.1"/>
    <property type="molecule type" value="Transcribed_RNA"/>
</dbReference>
<dbReference type="GO" id="GO:0070772">
    <property type="term" value="C:PAS complex"/>
    <property type="evidence" value="ECO:0007669"/>
    <property type="project" value="InterPro"/>
</dbReference>
<dbReference type="GO" id="GO:0010008">
    <property type="term" value="C:endosome membrane"/>
    <property type="evidence" value="ECO:0007669"/>
    <property type="project" value="TreeGrafter"/>
</dbReference>
<evidence type="ECO:0000256" key="3">
    <source>
        <dbReference type="ARBA" id="ARBA00022737"/>
    </source>
</evidence>
<keyword evidence="3" id="KW-0677">Repeat</keyword>
<dbReference type="InterPro" id="IPR026825">
    <property type="entry name" value="Vac14"/>
</dbReference>
<name>A0A7S3U9H5_9CHLO</name>
<organism evidence="6">
    <name type="scientific">Picocystis salinarum</name>
    <dbReference type="NCBI Taxonomy" id="88271"/>
    <lineage>
        <taxon>Eukaryota</taxon>
        <taxon>Viridiplantae</taxon>
        <taxon>Chlorophyta</taxon>
        <taxon>Picocystophyceae</taxon>
        <taxon>Picocystales</taxon>
        <taxon>Picocystaceae</taxon>
        <taxon>Picocystis</taxon>
    </lineage>
</organism>
<dbReference type="InterPro" id="IPR011989">
    <property type="entry name" value="ARM-like"/>
</dbReference>
<evidence type="ECO:0000259" key="5">
    <source>
        <dbReference type="Pfam" id="PF11916"/>
    </source>
</evidence>
<sequence>MAETSTLLPLNVLRNLSDKVYEKRKAAALELEQVVKQFVQAEDVRRLEALIRLLVEKYASSPHSNYRKGGLIGLAAAVVGLSVYTDVLLPEIVPPVLKCFDDQESGVRYYACEAMYNIAKIAREGFISFFNEVFDALCMLSADTDSKVQNAALLLDRLMKDIVTESAAFSVETFIPLLRERLALQNPYVRQFLVGWITVLDGVPDIDMLEYLPGVLDGLFNMLSDPNNEIRQQAELSILEFLDDASTTPEKVDFRQLSGILAARSNTESELTKLTAMKWLDKFTELAPGVLEPHFAKLLSIILPSIAHTNGAIQEVSQTLNQHIHEVHQSGAFGSLDAKGSLEALQTQLKNAAEPTRLESLQWIRSLLTYSRELVKPEIDAITPDLFLAVKDHSEHVVLESLEVLGKLASLESHCFQTLISELLQLFKKEQSPNLLSNRGELILRKLCSVLGSEKFYSELARYLQNDDPEFVSMMVQVMNLILLTAPELQDLRGKLKRSIINSDKESCNLLHQLYNAWRFSPGATISLCFLAQAYSHTSSIIAVLADSFVDVDLLVQIHKLVLLLESPIFAYLRLQLLEPHRYPHLLKSLYGLLMILPQSKAWETLMSRLGSVPTLEMLQMSQGTKPVKPLDEGNASGLNFDKMLESFVDAQRLNASRKKD</sequence>
<keyword evidence="4" id="KW-0472">Membrane</keyword>
<evidence type="ECO:0000256" key="4">
    <source>
        <dbReference type="ARBA" id="ARBA00023136"/>
    </source>
</evidence>
<dbReference type="PANTHER" id="PTHR16023">
    <property type="entry name" value="TAX1 BINDING PROTEIN-RELATED"/>
    <property type="match status" value="1"/>
</dbReference>
<dbReference type="InterPro" id="IPR016024">
    <property type="entry name" value="ARM-type_fold"/>
</dbReference>
<evidence type="ECO:0000256" key="1">
    <source>
        <dbReference type="ARBA" id="ARBA00004308"/>
    </source>
</evidence>
<dbReference type="PANTHER" id="PTHR16023:SF0">
    <property type="entry name" value="PROTEIN VAC14 HOMOLOG"/>
    <property type="match status" value="1"/>
</dbReference>
<feature type="domain" description="Vacuolar protein 14 C-terminal Fig4-binding" evidence="5">
    <location>
        <begin position="434"/>
        <end position="613"/>
    </location>
</feature>
<comment type="subcellular location">
    <subcellularLocation>
        <location evidence="1">Endomembrane system</location>
    </subcellularLocation>
</comment>
<dbReference type="AlphaFoldDB" id="A0A7S3U9H5"/>
<dbReference type="Gene3D" id="1.25.10.10">
    <property type="entry name" value="Leucine-rich Repeat Variant"/>
    <property type="match status" value="3"/>
</dbReference>
<evidence type="ECO:0000256" key="2">
    <source>
        <dbReference type="ARBA" id="ARBA00010225"/>
    </source>
</evidence>
<protein>
    <recommendedName>
        <fullName evidence="5">Vacuolar protein 14 C-terminal Fig4-binding domain-containing protein</fullName>
    </recommendedName>
</protein>
<dbReference type="SUPFAM" id="SSF48371">
    <property type="entry name" value="ARM repeat"/>
    <property type="match status" value="1"/>
</dbReference>
<evidence type="ECO:0000313" key="6">
    <source>
        <dbReference type="EMBL" id="CAE0607299.1"/>
    </source>
</evidence>
<dbReference type="Pfam" id="PF11916">
    <property type="entry name" value="Vac14_Fig4_bd"/>
    <property type="match status" value="1"/>
</dbReference>
<dbReference type="Pfam" id="PF12755">
    <property type="entry name" value="Vac14_Fab1_bd"/>
    <property type="match status" value="1"/>
</dbReference>
<reference evidence="6" key="1">
    <citation type="submission" date="2021-01" db="EMBL/GenBank/DDBJ databases">
        <authorList>
            <person name="Corre E."/>
            <person name="Pelletier E."/>
            <person name="Niang G."/>
            <person name="Scheremetjew M."/>
            <person name="Finn R."/>
            <person name="Kale V."/>
            <person name="Holt S."/>
            <person name="Cochrane G."/>
            <person name="Meng A."/>
            <person name="Brown T."/>
            <person name="Cohen L."/>
        </authorList>
    </citation>
    <scope>NUCLEOTIDE SEQUENCE</scope>
    <source>
        <strain evidence="6">CCMP1897</strain>
    </source>
</reference>
<dbReference type="InterPro" id="IPR021841">
    <property type="entry name" value="VAC14_Fig4p-bd"/>
</dbReference>
<gene>
    <name evidence="6" type="ORF">PSAL00342_LOCUS1116</name>
</gene>
<proteinExistence type="inferred from homology"/>
<accession>A0A7S3U9H5</accession>